<organism evidence="3 4">
    <name type="scientific">Fibrella rubiginis</name>
    <dbReference type="NCBI Taxonomy" id="2817060"/>
    <lineage>
        <taxon>Bacteria</taxon>
        <taxon>Pseudomonadati</taxon>
        <taxon>Bacteroidota</taxon>
        <taxon>Cytophagia</taxon>
        <taxon>Cytophagales</taxon>
        <taxon>Spirosomataceae</taxon>
        <taxon>Fibrella</taxon>
    </lineage>
</organism>
<keyword evidence="1" id="KW-0812">Transmembrane</keyword>
<feature type="transmembrane region" description="Helical" evidence="1">
    <location>
        <begin position="83"/>
        <end position="101"/>
    </location>
</feature>
<comment type="caution">
    <text evidence="3">The sequence shown here is derived from an EMBL/GenBank/DDBJ whole genome shotgun (WGS) entry which is preliminary data.</text>
</comment>
<evidence type="ECO:0000256" key="1">
    <source>
        <dbReference type="SAM" id="Phobius"/>
    </source>
</evidence>
<feature type="transmembrane region" description="Helical" evidence="1">
    <location>
        <begin position="51"/>
        <end position="71"/>
    </location>
</feature>
<name>A0A939GJ93_9BACT</name>
<feature type="transmembrane region" description="Helical" evidence="1">
    <location>
        <begin position="234"/>
        <end position="255"/>
    </location>
</feature>
<reference evidence="3" key="1">
    <citation type="submission" date="2021-03" db="EMBL/GenBank/DDBJ databases">
        <title>Fibrella sp. HMF5335 genome sequencing and assembly.</title>
        <authorList>
            <person name="Kang H."/>
            <person name="Kim H."/>
            <person name="Bae S."/>
            <person name="Joh K."/>
        </authorList>
    </citation>
    <scope>NUCLEOTIDE SEQUENCE</scope>
    <source>
        <strain evidence="3">HMF5335</strain>
    </source>
</reference>
<evidence type="ECO:0000313" key="3">
    <source>
        <dbReference type="EMBL" id="MBO0938465.1"/>
    </source>
</evidence>
<feature type="transmembrane region" description="Helical" evidence="1">
    <location>
        <begin position="308"/>
        <end position="327"/>
    </location>
</feature>
<dbReference type="EMBL" id="JAFMYV010000009">
    <property type="protein sequence ID" value="MBO0938465.1"/>
    <property type="molecule type" value="Genomic_DNA"/>
</dbReference>
<dbReference type="RefSeq" id="WP_207365995.1">
    <property type="nucleotide sequence ID" value="NZ_JAFMYV010000009.1"/>
</dbReference>
<dbReference type="PANTHER" id="PTHR31061:SF24">
    <property type="entry name" value="LD22376P"/>
    <property type="match status" value="1"/>
</dbReference>
<feature type="transmembrane region" description="Helical" evidence="1">
    <location>
        <begin position="147"/>
        <end position="165"/>
    </location>
</feature>
<dbReference type="PANTHER" id="PTHR31061">
    <property type="entry name" value="LD22376P"/>
    <property type="match status" value="1"/>
</dbReference>
<dbReference type="InterPro" id="IPR012429">
    <property type="entry name" value="HGSNAT_cat"/>
</dbReference>
<accession>A0A939GJ93</accession>
<dbReference type="Pfam" id="PF07786">
    <property type="entry name" value="HGSNAT_cat"/>
    <property type="match status" value="1"/>
</dbReference>
<dbReference type="AlphaFoldDB" id="A0A939GJ93"/>
<proteinExistence type="predicted"/>
<dbReference type="Proteomes" id="UP000664034">
    <property type="component" value="Unassembled WGS sequence"/>
</dbReference>
<keyword evidence="1" id="KW-1133">Transmembrane helix</keyword>
<feature type="transmembrane region" description="Helical" evidence="1">
    <location>
        <begin position="267"/>
        <end position="287"/>
    </location>
</feature>
<evidence type="ECO:0000259" key="2">
    <source>
        <dbReference type="Pfam" id="PF07786"/>
    </source>
</evidence>
<keyword evidence="1" id="KW-0472">Membrane</keyword>
<feature type="transmembrane region" description="Helical" evidence="1">
    <location>
        <begin position="204"/>
        <end position="222"/>
    </location>
</feature>
<gene>
    <name evidence="3" type="ORF">J2I47_18075</name>
</gene>
<feature type="transmembrane region" description="Helical" evidence="1">
    <location>
        <begin position="347"/>
        <end position="369"/>
    </location>
</feature>
<evidence type="ECO:0000313" key="4">
    <source>
        <dbReference type="Proteomes" id="UP000664034"/>
    </source>
</evidence>
<sequence length="378" mass="42022">MPATVNRFLSLDVFRGLTVCFMIVVNTPGAGATPFAPLLHAQWHGFTPTDLVFPSFLFAVGNAMSFANAKFQSLPTSAVMGKIIRRTAIIFLLGYLMYWFPFFRLDEAGNMAGFPIGETRIWGVLQRIGVCYGLASLLVYFFSQRTVILLAVLFLVGYWLILLGWGDPADPFSLQGNAVLLLDKWTIGDAHLYTGNGIPFDPEGLLSTLPAVVNVLIGYYAGQFVQRVGKNYESTAKLLLAGAGLIFLALCWDMVFPINKKLWTSSFVLLTTGLDLVILAALIYVIEIRNWNRANWTQFFVVPGKNPLFIYLLSELVVIILAMIPAGNHESLLDWIGVHLFQSLAPGAVGSLLFALTFMLFCWSVGWLLDRKRIYVRV</sequence>
<feature type="transmembrane region" description="Helical" evidence="1">
    <location>
        <begin position="12"/>
        <end position="31"/>
    </location>
</feature>
<feature type="transmembrane region" description="Helical" evidence="1">
    <location>
        <begin position="121"/>
        <end position="142"/>
    </location>
</feature>
<feature type="domain" description="Heparan-alpha-glucosaminide N-acetyltransferase catalytic" evidence="2">
    <location>
        <begin position="7"/>
        <end position="162"/>
    </location>
</feature>
<protein>
    <submittedName>
        <fullName evidence="3">DUF1624 domain-containing protein</fullName>
    </submittedName>
</protein>
<keyword evidence="4" id="KW-1185">Reference proteome</keyword>